<gene>
    <name evidence="3" type="primary">dctP</name>
    <name evidence="3" type="ORF">NBRC116591_29070</name>
</gene>
<evidence type="ECO:0000313" key="4">
    <source>
        <dbReference type="Proteomes" id="UP001465153"/>
    </source>
</evidence>
<dbReference type="InterPro" id="IPR026289">
    <property type="entry name" value="SBP_TakP-like"/>
</dbReference>
<keyword evidence="4" id="KW-1185">Reference proteome</keyword>
<dbReference type="NCBIfam" id="NF037995">
    <property type="entry name" value="TRAP_S1"/>
    <property type="match status" value="1"/>
</dbReference>
<dbReference type="PIRSF" id="PIRSF039026">
    <property type="entry name" value="SiaP"/>
    <property type="match status" value="1"/>
</dbReference>
<dbReference type="InterPro" id="IPR018389">
    <property type="entry name" value="DctP_fam"/>
</dbReference>
<dbReference type="Gene3D" id="3.40.190.10">
    <property type="entry name" value="Periplasmic binding protein-like II"/>
    <property type="match status" value="1"/>
</dbReference>
<reference evidence="3 4" key="1">
    <citation type="submission" date="2024-04" db="EMBL/GenBank/DDBJ databases">
        <title>Draft genome sequence of Sessilibacter corallicola NBRC 116591.</title>
        <authorList>
            <person name="Miyakawa T."/>
            <person name="Kusuya Y."/>
            <person name="Miura T."/>
        </authorList>
    </citation>
    <scope>NUCLEOTIDE SEQUENCE [LARGE SCALE GENOMIC DNA]</scope>
    <source>
        <strain evidence="3 4">KU-00831-HH</strain>
    </source>
</reference>
<keyword evidence="2" id="KW-1133">Transmembrane helix</keyword>
<protein>
    <submittedName>
        <fullName evidence="3">TRAP transporter substrate-binding protein DctP</fullName>
    </submittedName>
</protein>
<dbReference type="PANTHER" id="PTHR33376:SF5">
    <property type="entry name" value="EXTRACYTOPLASMIC SOLUTE RECEPTOR PROTEIN"/>
    <property type="match status" value="1"/>
</dbReference>
<dbReference type="Pfam" id="PF03480">
    <property type="entry name" value="DctP"/>
    <property type="match status" value="1"/>
</dbReference>
<comment type="caution">
    <text evidence="3">The sequence shown here is derived from an EMBL/GenBank/DDBJ whole genome shotgun (WGS) entry which is preliminary data.</text>
</comment>
<evidence type="ECO:0000313" key="3">
    <source>
        <dbReference type="EMBL" id="GAA6169096.1"/>
    </source>
</evidence>
<dbReference type="Gene3D" id="3.40.190.170">
    <property type="entry name" value="Bacterial extracellular solute-binding protein, family 7"/>
    <property type="match status" value="1"/>
</dbReference>
<organism evidence="3 4">
    <name type="scientific">Sessilibacter corallicola</name>
    <dbReference type="NCBI Taxonomy" id="2904075"/>
    <lineage>
        <taxon>Bacteria</taxon>
        <taxon>Pseudomonadati</taxon>
        <taxon>Pseudomonadota</taxon>
        <taxon>Gammaproteobacteria</taxon>
        <taxon>Cellvibrionales</taxon>
        <taxon>Cellvibrionaceae</taxon>
        <taxon>Sessilibacter</taxon>
    </lineage>
</organism>
<dbReference type="InterPro" id="IPR038404">
    <property type="entry name" value="TRAP_DctP_sf"/>
</dbReference>
<keyword evidence="2" id="KW-0472">Membrane</keyword>
<evidence type="ECO:0000256" key="1">
    <source>
        <dbReference type="ARBA" id="ARBA00022729"/>
    </source>
</evidence>
<dbReference type="EMBL" id="BAABWN010000009">
    <property type="protein sequence ID" value="GAA6169096.1"/>
    <property type="molecule type" value="Genomic_DNA"/>
</dbReference>
<evidence type="ECO:0000256" key="2">
    <source>
        <dbReference type="SAM" id="Phobius"/>
    </source>
</evidence>
<feature type="transmembrane region" description="Helical" evidence="2">
    <location>
        <begin position="12"/>
        <end position="32"/>
    </location>
</feature>
<name>A0ABQ0ABT9_9GAMM</name>
<keyword evidence="2" id="KW-0812">Transmembrane</keyword>
<dbReference type="PANTHER" id="PTHR33376">
    <property type="match status" value="1"/>
</dbReference>
<proteinExistence type="predicted"/>
<sequence>MSEPHRAESRTILPAIVVALVALVVLLFGLYVTEVASTASSDRFAESVSSDSSQTADQTVYRWSMVTTWPKNFPGLGTAANEFAESINEMSGGRLEIKVYGAGELVPALGVFDAVSGGVAQMGHGASYYWKGKIPASVFFTTVPFGMNAQEMNAWITEGGGWQLWRDLYEPFGLLPFPAGNTGVQMAGWYNREINSIDDIQGMKMRIPGLGGEVWNRAGGVAVTIPGGELYTSLQTGVIDSTEWVGPYNDLAMGFYQVAKYYYYPGWHEPGPTLELIINQEAYESLPEDLQKLVYRAAIVANQLTLDQYTSRNNAALTELVETHGVELRELPKEVLLALRKSAFEVYDELAASDPEFARIYKAYTKFRLEAQNYHLISEQSWYKSREYFGEQP</sequence>
<keyword evidence="1" id="KW-0732">Signal</keyword>
<dbReference type="RefSeq" id="WP_353303729.1">
    <property type="nucleotide sequence ID" value="NZ_BAABWN010000009.1"/>
</dbReference>
<dbReference type="Proteomes" id="UP001465153">
    <property type="component" value="Unassembled WGS sequence"/>
</dbReference>
<accession>A0ABQ0ABT9</accession>